<name>A0ACC2RK38_9FUNG</name>
<evidence type="ECO:0000313" key="1">
    <source>
        <dbReference type="EMBL" id="KAJ9050463.1"/>
    </source>
</evidence>
<dbReference type="Proteomes" id="UP001165960">
    <property type="component" value="Unassembled WGS sequence"/>
</dbReference>
<accession>A0ACC2RK38</accession>
<sequence length="233" mass="26936">MKKFYVCLVLVAVAEKSVQLANKILTMEQLHSIYATKRVPDNIYDRFYTAASRQLKVPNTMAWLFSRDLETSLERYHQDHFQDVAMEHTERVNLYLFPGGRNISRALQCHKNVECTITAEWDGHHWLSRLTTGSRPSGWDHASRAEYLDSRPDQIGVWFYDGHMLVTHTFLGPRMRWLVFNQAFLVSGQLFKTVCGIWNYPCTKAILNSVVKPTKDHPVGLVAFSDINPQFTI</sequence>
<reference evidence="1" key="1">
    <citation type="submission" date="2022-04" db="EMBL/GenBank/DDBJ databases">
        <title>Genome of the entomopathogenic fungus Entomophthora muscae.</title>
        <authorList>
            <person name="Elya C."/>
            <person name="Lovett B.R."/>
            <person name="Lee E."/>
            <person name="Macias A.M."/>
            <person name="Hajek A.E."/>
            <person name="De Bivort B.L."/>
            <person name="Kasson M.T."/>
            <person name="De Fine Licht H.H."/>
            <person name="Stajich J.E."/>
        </authorList>
    </citation>
    <scope>NUCLEOTIDE SEQUENCE</scope>
    <source>
        <strain evidence="1">Berkeley</strain>
    </source>
</reference>
<protein>
    <submittedName>
        <fullName evidence="1">Uncharacterized protein</fullName>
    </submittedName>
</protein>
<evidence type="ECO:0000313" key="2">
    <source>
        <dbReference type="Proteomes" id="UP001165960"/>
    </source>
</evidence>
<proteinExistence type="predicted"/>
<gene>
    <name evidence="1" type="ORF">DSO57_1014122</name>
</gene>
<keyword evidence="2" id="KW-1185">Reference proteome</keyword>
<organism evidence="1 2">
    <name type="scientific">Entomophthora muscae</name>
    <dbReference type="NCBI Taxonomy" id="34485"/>
    <lineage>
        <taxon>Eukaryota</taxon>
        <taxon>Fungi</taxon>
        <taxon>Fungi incertae sedis</taxon>
        <taxon>Zoopagomycota</taxon>
        <taxon>Entomophthoromycotina</taxon>
        <taxon>Entomophthoromycetes</taxon>
        <taxon>Entomophthorales</taxon>
        <taxon>Entomophthoraceae</taxon>
        <taxon>Entomophthora</taxon>
    </lineage>
</organism>
<comment type="caution">
    <text evidence="1">The sequence shown here is derived from an EMBL/GenBank/DDBJ whole genome shotgun (WGS) entry which is preliminary data.</text>
</comment>
<dbReference type="EMBL" id="QTSX02007153">
    <property type="protein sequence ID" value="KAJ9050463.1"/>
    <property type="molecule type" value="Genomic_DNA"/>
</dbReference>